<accession>A0A9P4GY22</accession>
<organism evidence="1 2">
    <name type="scientific">Setomelanomma holmii</name>
    <dbReference type="NCBI Taxonomy" id="210430"/>
    <lineage>
        <taxon>Eukaryota</taxon>
        <taxon>Fungi</taxon>
        <taxon>Dikarya</taxon>
        <taxon>Ascomycota</taxon>
        <taxon>Pezizomycotina</taxon>
        <taxon>Dothideomycetes</taxon>
        <taxon>Pleosporomycetidae</taxon>
        <taxon>Pleosporales</taxon>
        <taxon>Pleosporineae</taxon>
        <taxon>Phaeosphaeriaceae</taxon>
        <taxon>Setomelanomma</taxon>
    </lineage>
</organism>
<reference evidence="1" key="1">
    <citation type="journal article" date="2020" name="Stud. Mycol.">
        <title>101 Dothideomycetes genomes: a test case for predicting lifestyles and emergence of pathogens.</title>
        <authorList>
            <person name="Haridas S."/>
            <person name="Albert R."/>
            <person name="Binder M."/>
            <person name="Bloem J."/>
            <person name="Labutti K."/>
            <person name="Salamov A."/>
            <person name="Andreopoulos B."/>
            <person name="Baker S."/>
            <person name="Barry K."/>
            <person name="Bills G."/>
            <person name="Bluhm B."/>
            <person name="Cannon C."/>
            <person name="Castanera R."/>
            <person name="Culley D."/>
            <person name="Daum C."/>
            <person name="Ezra D."/>
            <person name="Gonzalez J."/>
            <person name="Henrissat B."/>
            <person name="Kuo A."/>
            <person name="Liang C."/>
            <person name="Lipzen A."/>
            <person name="Lutzoni F."/>
            <person name="Magnuson J."/>
            <person name="Mondo S."/>
            <person name="Nolan M."/>
            <person name="Ohm R."/>
            <person name="Pangilinan J."/>
            <person name="Park H.-J."/>
            <person name="Ramirez L."/>
            <person name="Alfaro M."/>
            <person name="Sun H."/>
            <person name="Tritt A."/>
            <person name="Yoshinaga Y."/>
            <person name="Zwiers L.-H."/>
            <person name="Turgeon B."/>
            <person name="Goodwin S."/>
            <person name="Spatafora J."/>
            <person name="Crous P."/>
            <person name="Grigoriev I."/>
        </authorList>
    </citation>
    <scope>NUCLEOTIDE SEQUENCE</scope>
    <source>
        <strain evidence="1">CBS 110217</strain>
    </source>
</reference>
<dbReference type="AlphaFoldDB" id="A0A9P4GY22"/>
<protein>
    <recommendedName>
        <fullName evidence="3">RING-type domain-containing protein</fullName>
    </recommendedName>
</protein>
<sequence>MLSDQYFVLFQSTTFNFGDASTYVLPLAKGTAFGLQSHEFRMVNPQSSNVVMDPGEYLTAPTVASQVPTPPLPPRTACTNCISKEGDPSEARTTTPGPLFRLSCGHVQCRSCMTERRFNRTDIVDYITCATCDRAAGFATVQGLDLSAQGLARMSSELVNIRDRQIFYPSSKHYAAQDFFMTSGGGSDVLKAVAQLALPNYLQPDMGAGTWGISSLLILQTLDRHFADMASKRLITPELLQAELEIVIQDIIYYRFVRQPDSPYHRLAPTFETGANETDSRRQRDLINALKGLYPGVGALANIWDGIVRWVVSVLAENWWEWFRMV</sequence>
<name>A0A9P4GY22_9PLEO</name>
<gene>
    <name evidence="1" type="ORF">EK21DRAFT_94629</name>
</gene>
<evidence type="ECO:0000313" key="2">
    <source>
        <dbReference type="Proteomes" id="UP000799777"/>
    </source>
</evidence>
<dbReference type="Proteomes" id="UP000799777">
    <property type="component" value="Unassembled WGS sequence"/>
</dbReference>
<dbReference type="EMBL" id="ML978324">
    <property type="protein sequence ID" value="KAF2023799.1"/>
    <property type="molecule type" value="Genomic_DNA"/>
</dbReference>
<dbReference type="OrthoDB" id="3800759at2759"/>
<proteinExistence type="predicted"/>
<comment type="caution">
    <text evidence="1">The sequence shown here is derived from an EMBL/GenBank/DDBJ whole genome shotgun (WGS) entry which is preliminary data.</text>
</comment>
<evidence type="ECO:0000313" key="1">
    <source>
        <dbReference type="EMBL" id="KAF2023799.1"/>
    </source>
</evidence>
<evidence type="ECO:0008006" key="3">
    <source>
        <dbReference type="Google" id="ProtNLM"/>
    </source>
</evidence>
<keyword evidence="2" id="KW-1185">Reference proteome</keyword>